<evidence type="ECO:0000313" key="2">
    <source>
        <dbReference type="Proteomes" id="UP000230431"/>
    </source>
</evidence>
<proteinExistence type="predicted"/>
<dbReference type="InterPro" id="IPR011067">
    <property type="entry name" value="Plasmid_toxin/cell-grow_inhib"/>
</dbReference>
<comment type="caution">
    <text evidence="1">The sequence shown here is derived from an EMBL/GenBank/DDBJ whole genome shotgun (WGS) entry which is preliminary data.</text>
</comment>
<evidence type="ECO:0000313" key="1">
    <source>
        <dbReference type="EMBL" id="PIR46450.1"/>
    </source>
</evidence>
<gene>
    <name evidence="1" type="ORF">COV08_00155</name>
</gene>
<protein>
    <recommendedName>
        <fullName evidence="3">Growth inhibitor PemK</fullName>
    </recommendedName>
</protein>
<dbReference type="InterPro" id="IPR003477">
    <property type="entry name" value="PemK-like"/>
</dbReference>
<dbReference type="Gene3D" id="2.30.30.110">
    <property type="match status" value="1"/>
</dbReference>
<dbReference type="EMBL" id="PCYK01000002">
    <property type="protein sequence ID" value="PIR46450.1"/>
    <property type="molecule type" value="Genomic_DNA"/>
</dbReference>
<sequence length="65" mass="7848">MVWILPLTSRGKDSEFYKETKWNKQKSYIVTSQIRTISSKRLSRKIRVIPEDEFEEIRKTVRGFI</sequence>
<organism evidence="1 2">
    <name type="scientific">Candidatus Vogelbacteria bacterium CG10_big_fil_rev_8_21_14_0_10_49_38</name>
    <dbReference type="NCBI Taxonomy" id="1975043"/>
    <lineage>
        <taxon>Bacteria</taxon>
        <taxon>Candidatus Vogeliibacteriota</taxon>
    </lineage>
</organism>
<dbReference type="Pfam" id="PF02452">
    <property type="entry name" value="PemK_toxin"/>
    <property type="match status" value="1"/>
</dbReference>
<name>A0A2H0RJ34_9BACT</name>
<dbReference type="GO" id="GO:0003677">
    <property type="term" value="F:DNA binding"/>
    <property type="evidence" value="ECO:0007669"/>
    <property type="project" value="InterPro"/>
</dbReference>
<dbReference type="SUPFAM" id="SSF50118">
    <property type="entry name" value="Cell growth inhibitor/plasmid maintenance toxic component"/>
    <property type="match status" value="1"/>
</dbReference>
<dbReference type="AlphaFoldDB" id="A0A2H0RJ34"/>
<dbReference type="Proteomes" id="UP000230431">
    <property type="component" value="Unassembled WGS sequence"/>
</dbReference>
<reference evidence="1 2" key="1">
    <citation type="submission" date="2017-09" db="EMBL/GenBank/DDBJ databases">
        <title>Depth-based differentiation of microbial function through sediment-hosted aquifers and enrichment of novel symbionts in the deep terrestrial subsurface.</title>
        <authorList>
            <person name="Probst A.J."/>
            <person name="Ladd B."/>
            <person name="Jarett J.K."/>
            <person name="Geller-Mcgrath D.E."/>
            <person name="Sieber C.M."/>
            <person name="Emerson J.B."/>
            <person name="Anantharaman K."/>
            <person name="Thomas B.C."/>
            <person name="Malmstrom R."/>
            <person name="Stieglmeier M."/>
            <person name="Klingl A."/>
            <person name="Woyke T."/>
            <person name="Ryan C.M."/>
            <person name="Banfield J.F."/>
        </authorList>
    </citation>
    <scope>NUCLEOTIDE SEQUENCE [LARGE SCALE GENOMIC DNA]</scope>
    <source>
        <strain evidence="1">CG10_big_fil_rev_8_21_14_0_10_49_38</strain>
    </source>
</reference>
<accession>A0A2H0RJ34</accession>
<evidence type="ECO:0008006" key="3">
    <source>
        <dbReference type="Google" id="ProtNLM"/>
    </source>
</evidence>